<feature type="active site" description="Nucleophile" evidence="4">
    <location>
        <position position="344"/>
    </location>
</feature>
<feature type="transmembrane region" description="Helical" evidence="7">
    <location>
        <begin position="35"/>
        <end position="57"/>
    </location>
</feature>
<feature type="region of interest" description="Disordered" evidence="6">
    <location>
        <begin position="262"/>
        <end position="300"/>
    </location>
</feature>
<evidence type="ECO:0000256" key="5">
    <source>
        <dbReference type="PIRSR" id="PIRSR001227-2"/>
    </source>
</evidence>
<dbReference type="RefSeq" id="WP_179487342.1">
    <property type="nucleotide sequence ID" value="NZ_JACCBV010000001.1"/>
</dbReference>
<dbReference type="GO" id="GO:0017000">
    <property type="term" value="P:antibiotic biosynthetic process"/>
    <property type="evidence" value="ECO:0007669"/>
    <property type="project" value="InterPro"/>
</dbReference>
<organism evidence="8 9">
    <name type="scientific">Microbacterium immunditiarum</name>
    <dbReference type="NCBI Taxonomy" id="337480"/>
    <lineage>
        <taxon>Bacteria</taxon>
        <taxon>Bacillati</taxon>
        <taxon>Actinomycetota</taxon>
        <taxon>Actinomycetes</taxon>
        <taxon>Micrococcales</taxon>
        <taxon>Microbacteriaceae</taxon>
        <taxon>Microbacterium</taxon>
    </lineage>
</organism>
<dbReference type="EMBL" id="JACCBV010000001">
    <property type="protein sequence ID" value="NYE18586.1"/>
    <property type="molecule type" value="Genomic_DNA"/>
</dbReference>
<dbReference type="Gene3D" id="1.10.439.10">
    <property type="entry name" value="Penicillin Amidohydrolase, domain 1"/>
    <property type="match status" value="1"/>
</dbReference>
<keyword evidence="7" id="KW-0472">Membrane</keyword>
<dbReference type="AlphaFoldDB" id="A0A7Y9GLB9"/>
<keyword evidence="2 8" id="KW-0378">Hydrolase</keyword>
<accession>A0A7Y9GLB9</accession>
<dbReference type="Gene3D" id="2.30.120.10">
    <property type="match status" value="1"/>
</dbReference>
<keyword evidence="5" id="KW-0106">Calcium</keyword>
<keyword evidence="7" id="KW-1133">Transmembrane helix</keyword>
<dbReference type="GO" id="GO:0046872">
    <property type="term" value="F:metal ion binding"/>
    <property type="evidence" value="ECO:0007669"/>
    <property type="project" value="UniProtKB-KW"/>
</dbReference>
<dbReference type="Pfam" id="PF01804">
    <property type="entry name" value="Penicil_amidase"/>
    <property type="match status" value="1"/>
</dbReference>
<comment type="cofactor">
    <cofactor evidence="5">
        <name>Ca(2+)</name>
        <dbReference type="ChEBI" id="CHEBI:29108"/>
    </cofactor>
    <text evidence="5">Binds 1 Ca(2+) ion per dimer.</text>
</comment>
<feature type="compositionally biased region" description="Acidic residues" evidence="6">
    <location>
        <begin position="279"/>
        <end position="289"/>
    </location>
</feature>
<feature type="region of interest" description="Disordered" evidence="6">
    <location>
        <begin position="1"/>
        <end position="23"/>
    </location>
</feature>
<dbReference type="InterPro" id="IPR043147">
    <property type="entry name" value="Penicillin_amidase_A-knob"/>
</dbReference>
<dbReference type="Proteomes" id="UP000576969">
    <property type="component" value="Unassembled WGS sequence"/>
</dbReference>
<evidence type="ECO:0000256" key="3">
    <source>
        <dbReference type="ARBA" id="ARBA00023145"/>
    </source>
</evidence>
<keyword evidence="7" id="KW-0812">Transmembrane</keyword>
<dbReference type="SUPFAM" id="SSF56235">
    <property type="entry name" value="N-terminal nucleophile aminohydrolases (Ntn hydrolases)"/>
    <property type="match status" value="1"/>
</dbReference>
<evidence type="ECO:0000256" key="1">
    <source>
        <dbReference type="ARBA" id="ARBA00006586"/>
    </source>
</evidence>
<evidence type="ECO:0000256" key="7">
    <source>
        <dbReference type="SAM" id="Phobius"/>
    </source>
</evidence>
<keyword evidence="9" id="KW-1185">Reference proteome</keyword>
<dbReference type="CDD" id="cd03747">
    <property type="entry name" value="Ntn_PGA_like"/>
    <property type="match status" value="1"/>
</dbReference>
<dbReference type="PANTHER" id="PTHR34218:SF4">
    <property type="entry name" value="ACYL-HOMOSERINE LACTONE ACYLASE QUIP"/>
    <property type="match status" value="1"/>
</dbReference>
<evidence type="ECO:0000313" key="8">
    <source>
        <dbReference type="EMBL" id="NYE18586.1"/>
    </source>
</evidence>
<sequence>MLKTQTESETDHPAFIETAEQPKPHKRSVGRKVGITLYSIVAGIVVIALIAVGAIVWTIQRSFPQLDGELVLSGLNGEVTVQRDELGVPVITAADTHDLFFTQGFVHAQDRFWEMDFRRHVTNGRLSELFGESQLGTDMFLRTLGWHQIAEQEVELLDETTRAYYEAYADGVNAYLAGHKGPDASFEYAVLGLQNSDYKIEPWTAADSVAWLKAMAWDLRSNIEEETERAIVASELTEAQMAGLYPSYPFDRNPVIVPEISENAPAPSEVPSPINPETADAEAEAEGEGGDAAGEVSRGASVSADASASVEAAGAAAAFDWHEVTGLIESVSDLVGPVGEGIGSNSWVVSGDLTESGLPLLANDPHLGASLPSVWHQVGLRCAELTDECPFDVAGFGFSGVPGVVIGHNDRVAWGFTNLTTDVTDLYLEKIEGDAYWRDGALVPLEERTETIRVAGGEDVELTIRNTVNGPIVSGLTDDFTAVGADPYVGTNGVITEPVNPPAGEYAVSLKWTALTPGTTASAIFTMNRARGFADFRLAASHFDVPAQNLIYADIDGNIGYQTPGKLPMRGAGDGTMPQPGWDSAYDWQGFIPFEELPVAYNPDQGFIVTANNAIVPDEYPHFLTRDWDHGFRAARITEMIQRQVANGELTAADMQAIQADDDFFMGKRLTAEFMELDTGDAKTDAALQLLREWDAQNEAASAAAAYANVLWDELVQSLFVRGRENPAPVTDQSRLFVVVDRLLDDETSEWWTNASLRVSSQHEMLTHVAEAAYDRLVELQGDNPAKWNWGSLHALTLRNDTFGSSGIAPIEWLFNRGPFPVSGGSSVPNATGWVIGEGFQTVTVPSMRMIVDLSDFDASSWNHLTGTSGHAFHPNYIDQTETWQKAETTPWAYSPDAVDAATTNVLTLLPGR</sequence>
<proteinExistence type="inferred from homology"/>
<evidence type="ECO:0000256" key="6">
    <source>
        <dbReference type="SAM" id="MobiDB-lite"/>
    </source>
</evidence>
<dbReference type="Gene3D" id="1.10.1400.10">
    <property type="match status" value="1"/>
</dbReference>
<dbReference type="InterPro" id="IPR014395">
    <property type="entry name" value="Pen/GL7ACA/AHL_acylase"/>
</dbReference>
<dbReference type="InterPro" id="IPR023343">
    <property type="entry name" value="Penicillin_amidase_dom1"/>
</dbReference>
<dbReference type="GO" id="GO:0008953">
    <property type="term" value="F:penicillin amidase activity"/>
    <property type="evidence" value="ECO:0007669"/>
    <property type="project" value="UniProtKB-EC"/>
</dbReference>
<dbReference type="InterPro" id="IPR043146">
    <property type="entry name" value="Penicillin_amidase_N_B-knob"/>
</dbReference>
<comment type="similarity">
    <text evidence="1">Belongs to the peptidase S45 family.</text>
</comment>
<dbReference type="PIRSF" id="PIRSF001227">
    <property type="entry name" value="Pen_acylase"/>
    <property type="match status" value="1"/>
</dbReference>
<dbReference type="InterPro" id="IPR002692">
    <property type="entry name" value="S45"/>
</dbReference>
<protein>
    <submittedName>
        <fullName evidence="8">Penicillin amidase</fullName>
        <ecNumber evidence="8">3.5.1.11</ecNumber>
    </submittedName>
</protein>
<dbReference type="InterPro" id="IPR029055">
    <property type="entry name" value="Ntn_hydrolases_N"/>
</dbReference>
<keyword evidence="3" id="KW-0865">Zymogen</keyword>
<dbReference type="EC" id="3.5.1.11" evidence="8"/>
<evidence type="ECO:0000313" key="9">
    <source>
        <dbReference type="Proteomes" id="UP000576969"/>
    </source>
</evidence>
<name>A0A7Y9GLB9_9MICO</name>
<evidence type="ECO:0000256" key="4">
    <source>
        <dbReference type="PIRSR" id="PIRSR001227-1"/>
    </source>
</evidence>
<gene>
    <name evidence="8" type="ORF">BJ991_000614</name>
</gene>
<evidence type="ECO:0000256" key="2">
    <source>
        <dbReference type="ARBA" id="ARBA00022801"/>
    </source>
</evidence>
<reference evidence="8 9" key="1">
    <citation type="submission" date="2020-07" db="EMBL/GenBank/DDBJ databases">
        <title>Sequencing the genomes of 1000 actinobacteria strains.</title>
        <authorList>
            <person name="Klenk H.-P."/>
        </authorList>
    </citation>
    <scope>NUCLEOTIDE SEQUENCE [LARGE SCALE GENOMIC DNA]</scope>
    <source>
        <strain evidence="8 9">DSM 24662</strain>
    </source>
</reference>
<feature type="binding site" evidence="5">
    <location>
        <position position="226"/>
    </location>
    <ligand>
        <name>Ca(2+)</name>
        <dbReference type="ChEBI" id="CHEBI:29108"/>
    </ligand>
</feature>
<dbReference type="PANTHER" id="PTHR34218">
    <property type="entry name" value="PEPTIDASE S45 PENICILLIN AMIDASE"/>
    <property type="match status" value="1"/>
</dbReference>
<keyword evidence="5" id="KW-0479">Metal-binding</keyword>
<comment type="caution">
    <text evidence="8">The sequence shown here is derived from an EMBL/GenBank/DDBJ whole genome shotgun (WGS) entry which is preliminary data.</text>
</comment>
<feature type="binding site" evidence="5">
    <location>
        <position position="425"/>
    </location>
    <ligand>
        <name>Ca(2+)</name>
        <dbReference type="ChEBI" id="CHEBI:29108"/>
    </ligand>
</feature>
<feature type="binding site" evidence="5">
    <location>
        <position position="422"/>
    </location>
    <ligand>
        <name>Ca(2+)</name>
        <dbReference type="ChEBI" id="CHEBI:29108"/>
    </ligand>
</feature>
<dbReference type="Gene3D" id="3.60.20.10">
    <property type="entry name" value="Glutamine Phosphoribosylpyrophosphate, subunit 1, domain 1"/>
    <property type="match status" value="1"/>
</dbReference>